<evidence type="ECO:0000259" key="6">
    <source>
        <dbReference type="Pfam" id="PF17678"/>
    </source>
</evidence>
<dbReference type="FunFam" id="3.30.2080.10:FF:000001">
    <property type="entry name" value="Alpha-1,2-mannosidase subfamily"/>
    <property type="match status" value="1"/>
</dbReference>
<feature type="domain" description="Glycosyl hydrolase family 92" evidence="5">
    <location>
        <begin position="267"/>
        <end position="729"/>
    </location>
</feature>
<dbReference type="RefSeq" id="WP_188955469.1">
    <property type="nucleotide sequence ID" value="NZ_BMIB01000004.1"/>
</dbReference>
<evidence type="ECO:0000256" key="3">
    <source>
        <dbReference type="ARBA" id="ARBA00022837"/>
    </source>
</evidence>
<feature type="chain" id="PRO_5037847165" description="Alpha-1,2-mannosidase" evidence="4">
    <location>
        <begin position="30"/>
        <end position="747"/>
    </location>
</feature>
<reference evidence="7" key="2">
    <citation type="submission" date="2020-09" db="EMBL/GenBank/DDBJ databases">
        <authorList>
            <person name="Sun Q."/>
            <person name="Zhou Y."/>
        </authorList>
    </citation>
    <scope>NUCLEOTIDE SEQUENCE</scope>
    <source>
        <strain evidence="7">CGMCC 1.15290</strain>
    </source>
</reference>
<dbReference type="GO" id="GO:0005975">
    <property type="term" value="P:carbohydrate metabolic process"/>
    <property type="evidence" value="ECO:0007669"/>
    <property type="project" value="InterPro"/>
</dbReference>
<dbReference type="Gene3D" id="2.70.98.10">
    <property type="match status" value="1"/>
</dbReference>
<organism evidence="7 8">
    <name type="scientific">Filimonas zeae</name>
    <dbReference type="NCBI Taxonomy" id="1737353"/>
    <lineage>
        <taxon>Bacteria</taxon>
        <taxon>Pseudomonadati</taxon>
        <taxon>Bacteroidota</taxon>
        <taxon>Chitinophagia</taxon>
        <taxon>Chitinophagales</taxon>
        <taxon>Chitinophagaceae</taxon>
        <taxon>Filimonas</taxon>
    </lineage>
</organism>
<evidence type="ECO:0000313" key="8">
    <source>
        <dbReference type="Proteomes" id="UP000627292"/>
    </source>
</evidence>
<dbReference type="GO" id="GO:0005829">
    <property type="term" value="C:cytosol"/>
    <property type="evidence" value="ECO:0007669"/>
    <property type="project" value="TreeGrafter"/>
</dbReference>
<dbReference type="PANTHER" id="PTHR12143">
    <property type="entry name" value="PEPTIDE N-GLYCANASE PNGASE -RELATED"/>
    <property type="match status" value="1"/>
</dbReference>
<evidence type="ECO:0000256" key="4">
    <source>
        <dbReference type="SAM" id="SignalP"/>
    </source>
</evidence>
<dbReference type="InterPro" id="IPR041371">
    <property type="entry name" value="GH92_N"/>
</dbReference>
<dbReference type="InterPro" id="IPR012939">
    <property type="entry name" value="Glyco_hydro_92"/>
</dbReference>
<dbReference type="NCBIfam" id="TIGR01180">
    <property type="entry name" value="aman2_put"/>
    <property type="match status" value="1"/>
</dbReference>
<reference evidence="7" key="1">
    <citation type="journal article" date="2014" name="Int. J. Syst. Evol. Microbiol.">
        <title>Complete genome sequence of Corynebacterium casei LMG S-19264T (=DSM 44701T), isolated from a smear-ripened cheese.</title>
        <authorList>
            <consortium name="US DOE Joint Genome Institute (JGI-PGF)"/>
            <person name="Walter F."/>
            <person name="Albersmeier A."/>
            <person name="Kalinowski J."/>
            <person name="Ruckert C."/>
        </authorList>
    </citation>
    <scope>NUCLEOTIDE SEQUENCE</scope>
    <source>
        <strain evidence="7">CGMCC 1.15290</strain>
    </source>
</reference>
<dbReference type="SUPFAM" id="SSF48208">
    <property type="entry name" value="Six-hairpin glycosidases"/>
    <property type="match status" value="1"/>
</dbReference>
<keyword evidence="3" id="KW-0106">Calcium</keyword>
<dbReference type="GO" id="GO:0006516">
    <property type="term" value="P:glycoprotein catabolic process"/>
    <property type="evidence" value="ECO:0007669"/>
    <property type="project" value="TreeGrafter"/>
</dbReference>
<dbReference type="Proteomes" id="UP000627292">
    <property type="component" value="Unassembled WGS sequence"/>
</dbReference>
<keyword evidence="8" id="KW-1185">Reference proteome</keyword>
<gene>
    <name evidence="7" type="ORF">GCM10011379_39030</name>
</gene>
<dbReference type="Gene3D" id="1.20.1610.10">
    <property type="entry name" value="alpha-1,2-mannosidases domains"/>
    <property type="match status" value="1"/>
</dbReference>
<dbReference type="Gene3D" id="3.30.2080.10">
    <property type="entry name" value="GH92 mannosidase domain"/>
    <property type="match status" value="1"/>
</dbReference>
<dbReference type="InterPro" id="IPR014718">
    <property type="entry name" value="GH-type_carb-bd"/>
</dbReference>
<feature type="signal peptide" evidence="4">
    <location>
        <begin position="1"/>
        <end position="29"/>
    </location>
</feature>
<dbReference type="Pfam" id="PF07971">
    <property type="entry name" value="Glyco_hydro_92"/>
    <property type="match status" value="1"/>
</dbReference>
<evidence type="ECO:0000256" key="2">
    <source>
        <dbReference type="ARBA" id="ARBA00011245"/>
    </source>
</evidence>
<dbReference type="GO" id="GO:0000224">
    <property type="term" value="F:peptide-N4-(N-acetyl-beta-glucosaminyl)asparagine amidase activity"/>
    <property type="evidence" value="ECO:0007669"/>
    <property type="project" value="TreeGrafter"/>
</dbReference>
<name>A0A917J2C5_9BACT</name>
<comment type="cofactor">
    <cofactor evidence="1">
        <name>Ca(2+)</name>
        <dbReference type="ChEBI" id="CHEBI:29108"/>
    </cofactor>
</comment>
<dbReference type="InterPro" id="IPR008928">
    <property type="entry name" value="6-hairpin_glycosidase_sf"/>
</dbReference>
<comment type="subunit">
    <text evidence="2">Monomer.</text>
</comment>
<evidence type="ECO:0000256" key="1">
    <source>
        <dbReference type="ARBA" id="ARBA00001913"/>
    </source>
</evidence>
<proteinExistence type="predicted"/>
<keyword evidence="4" id="KW-0732">Signal</keyword>
<dbReference type="Pfam" id="PF17678">
    <property type="entry name" value="Glyco_hydro_92N"/>
    <property type="match status" value="1"/>
</dbReference>
<sequence length="747" mass="82943">MKNKPRRRLLFTATAVVSLLTSYSQVKVAKVSSYVNPFIGTAAHGHTYPGVTVPFGMVQLSPDNGTEGWDWCSGYHYSDSVIAGFSHTHLSGTGIGDLADISVLPIVNKPAGFDKITSRFSHDREKAGAGYYSVVLDDFNIKAELTASERTGYHRYTFPRAENAMIRFNLGFAINWDKPVETHFKQIDSFTFVGYRYSTGWAKDQRVFFAVRVSKPVKQVRLFTNGRAIAASEAKSAATVACLLFNTTENEQVQMQVSLSYANEEGALATLAAEKGHTFDKVKEQAVAAWESTLSKVSVTTSDNKLKEVFYTALYHSFEAPVLFNDINGNYKNAKGNLAHADYPVYSVSSLWDVFRAESPLFTLLQPERVPHIIRSYMDFYKQYGLLPVWDLHFNETNCMTGYHCIPIVADAVLKGIAGIDAKQALEAMKKSAMQDIRGTNWYRQYGYLPQDKMGSSVTITLEYAFDDWCIAQVAKKAGNPDDYAMFMKRSASWKNLFDSTIGFARAKKADGSWVTPFDPYYSEHDADKAMFTEGNSWQHSWFVPQDVSGLIQAYGGITPFVTKLDSLFTISSEIKGQNTSPDISGLIGQYAHGNEPSHHIAYLYNYAGMPAKTADRVRYITRNLYTNQPDGLCGNEDCGQMSAWFIWSAIGFYPVNAASGEYVIGAPLFDKVSIQLPQQKRFTVIAKGVSDKNRYIQKATLNGKPYTASFIRHADIVKGGELVFVMGSTPSATWGVLPKDIPGGAN</sequence>
<dbReference type="InterPro" id="IPR050883">
    <property type="entry name" value="PNGase"/>
</dbReference>
<feature type="domain" description="Glycosyl hydrolase family 92 N-terminal" evidence="6">
    <location>
        <begin position="34"/>
        <end position="260"/>
    </location>
</feature>
<dbReference type="Gene3D" id="1.20.1050.60">
    <property type="entry name" value="alpha-1,2-mannosidase"/>
    <property type="match status" value="1"/>
</dbReference>
<dbReference type="PANTHER" id="PTHR12143:SF39">
    <property type="entry name" value="SECRETED PROTEIN"/>
    <property type="match status" value="1"/>
</dbReference>
<comment type="caution">
    <text evidence="7">The sequence shown here is derived from an EMBL/GenBank/DDBJ whole genome shotgun (WGS) entry which is preliminary data.</text>
</comment>
<protein>
    <recommendedName>
        <fullName evidence="9">Alpha-1,2-mannosidase</fullName>
    </recommendedName>
</protein>
<evidence type="ECO:0000313" key="7">
    <source>
        <dbReference type="EMBL" id="GGH75445.1"/>
    </source>
</evidence>
<dbReference type="AlphaFoldDB" id="A0A917J2C5"/>
<evidence type="ECO:0008006" key="9">
    <source>
        <dbReference type="Google" id="ProtNLM"/>
    </source>
</evidence>
<dbReference type="GO" id="GO:0030246">
    <property type="term" value="F:carbohydrate binding"/>
    <property type="evidence" value="ECO:0007669"/>
    <property type="project" value="InterPro"/>
</dbReference>
<evidence type="ECO:0000259" key="5">
    <source>
        <dbReference type="Pfam" id="PF07971"/>
    </source>
</evidence>
<dbReference type="EMBL" id="BMIB01000004">
    <property type="protein sequence ID" value="GGH75445.1"/>
    <property type="molecule type" value="Genomic_DNA"/>
</dbReference>
<accession>A0A917J2C5</accession>
<dbReference type="InterPro" id="IPR005887">
    <property type="entry name" value="GH92_a_mannosidase_put"/>
</dbReference>